<evidence type="ECO:0000313" key="4">
    <source>
        <dbReference type="Proteomes" id="UP001165060"/>
    </source>
</evidence>
<keyword evidence="2" id="KW-0812">Transmembrane</keyword>
<keyword evidence="4" id="KW-1185">Reference proteome</keyword>
<sequence>MDESVTWTIVGGLSGLFVSFQTCFLLLMKHKYVSTFFSTQTGNAWVQSFFVDGTTDEKKMRTLLSNKKQWASIRDDVKAWTLENWERWEEESPTWFSDAWKAGIDDDMIPPASLRKLDGGDGCRRRSSFAERLGGAGGAASTRSSRRGSRASARVQSVD</sequence>
<feature type="region of interest" description="Disordered" evidence="1">
    <location>
        <begin position="115"/>
        <end position="159"/>
    </location>
</feature>
<feature type="compositionally biased region" description="Basic and acidic residues" evidence="1">
    <location>
        <begin position="115"/>
        <end position="124"/>
    </location>
</feature>
<gene>
    <name evidence="3" type="ORF">TeGR_g2046</name>
</gene>
<evidence type="ECO:0000256" key="2">
    <source>
        <dbReference type="SAM" id="Phobius"/>
    </source>
</evidence>
<feature type="transmembrane region" description="Helical" evidence="2">
    <location>
        <begin position="6"/>
        <end position="27"/>
    </location>
</feature>
<reference evidence="3 4" key="1">
    <citation type="journal article" date="2023" name="Commun. Biol.">
        <title>Genome analysis of Parmales, the sister group of diatoms, reveals the evolutionary specialization of diatoms from phago-mixotrophs to photoautotrophs.</title>
        <authorList>
            <person name="Ban H."/>
            <person name="Sato S."/>
            <person name="Yoshikawa S."/>
            <person name="Yamada K."/>
            <person name="Nakamura Y."/>
            <person name="Ichinomiya M."/>
            <person name="Sato N."/>
            <person name="Blanc-Mathieu R."/>
            <person name="Endo H."/>
            <person name="Kuwata A."/>
            <person name="Ogata H."/>
        </authorList>
    </citation>
    <scope>NUCLEOTIDE SEQUENCE [LARGE SCALE GENOMIC DNA]</scope>
</reference>
<proteinExistence type="predicted"/>
<name>A0ABQ6MAK7_9STRA</name>
<feature type="compositionally biased region" description="Low complexity" evidence="1">
    <location>
        <begin position="150"/>
        <end position="159"/>
    </location>
</feature>
<keyword evidence="2" id="KW-0472">Membrane</keyword>
<protein>
    <submittedName>
        <fullName evidence="3">Uncharacterized protein</fullName>
    </submittedName>
</protein>
<evidence type="ECO:0000313" key="3">
    <source>
        <dbReference type="EMBL" id="GMI22729.1"/>
    </source>
</evidence>
<dbReference type="EMBL" id="BRYB01002617">
    <property type="protein sequence ID" value="GMI22729.1"/>
    <property type="molecule type" value="Genomic_DNA"/>
</dbReference>
<comment type="caution">
    <text evidence="3">The sequence shown here is derived from an EMBL/GenBank/DDBJ whole genome shotgun (WGS) entry which is preliminary data.</text>
</comment>
<accession>A0ABQ6MAK7</accession>
<keyword evidence="2" id="KW-1133">Transmembrane helix</keyword>
<evidence type="ECO:0000256" key="1">
    <source>
        <dbReference type="SAM" id="MobiDB-lite"/>
    </source>
</evidence>
<dbReference type="Proteomes" id="UP001165060">
    <property type="component" value="Unassembled WGS sequence"/>
</dbReference>
<organism evidence="3 4">
    <name type="scientific">Tetraparma gracilis</name>
    <dbReference type="NCBI Taxonomy" id="2962635"/>
    <lineage>
        <taxon>Eukaryota</taxon>
        <taxon>Sar</taxon>
        <taxon>Stramenopiles</taxon>
        <taxon>Ochrophyta</taxon>
        <taxon>Bolidophyceae</taxon>
        <taxon>Parmales</taxon>
        <taxon>Triparmaceae</taxon>
        <taxon>Tetraparma</taxon>
    </lineage>
</organism>